<dbReference type="RefSeq" id="WP_230738210.1">
    <property type="nucleotide sequence ID" value="NZ_JAJNDB010000005.1"/>
</dbReference>
<protein>
    <submittedName>
        <fullName evidence="2">IniB N-terminal domain-containing protein</fullName>
    </submittedName>
</protein>
<accession>A0ABS8PDK9</accession>
<organism evidence="2 3">
    <name type="scientific">Actinomycetospora endophytica</name>
    <dbReference type="NCBI Taxonomy" id="2291215"/>
    <lineage>
        <taxon>Bacteria</taxon>
        <taxon>Bacillati</taxon>
        <taxon>Actinomycetota</taxon>
        <taxon>Actinomycetes</taxon>
        <taxon>Pseudonocardiales</taxon>
        <taxon>Pseudonocardiaceae</taxon>
        <taxon>Actinomycetospora</taxon>
    </lineage>
</organism>
<evidence type="ECO:0000313" key="2">
    <source>
        <dbReference type="EMBL" id="MCD2196365.1"/>
    </source>
</evidence>
<feature type="compositionally biased region" description="Low complexity" evidence="1">
    <location>
        <begin position="231"/>
        <end position="250"/>
    </location>
</feature>
<evidence type="ECO:0000256" key="1">
    <source>
        <dbReference type="SAM" id="MobiDB-lite"/>
    </source>
</evidence>
<dbReference type="NCBIfam" id="NF038175">
    <property type="entry name" value="IniB_NTERM"/>
    <property type="match status" value="1"/>
</dbReference>
<reference evidence="2 3" key="1">
    <citation type="submission" date="2021-11" db="EMBL/GenBank/DDBJ databases">
        <title>Draft genome sequence of Actinomycetospora sp. SF1 isolated from the rhizosphere soil.</title>
        <authorList>
            <person name="Duangmal K."/>
            <person name="Chantavorakit T."/>
        </authorList>
    </citation>
    <scope>NUCLEOTIDE SEQUENCE [LARGE SCALE GENOMIC DNA]</scope>
    <source>
        <strain evidence="2 3">TBRC 5722</strain>
    </source>
</reference>
<sequence length="330" mass="33064">MPVTEAKTILQFLLDLLRDPNAQAAFAADPHGTLASAGLDNLCFADVRDALPLVMDHAPAAVAARYDDDVRAGTASTAAVVSDPGHHWNHGGHHEPAHHWSPAPVPAHHGPEVDKVISHLNWTTNNYSFDSHDTTFTTALDQHIIANGDVTTTVDTHPQVASGDGAVAVGGNLAAPVATGTGSVAGDANQVNHDGTASFGAGDATSVGGSVGASHGGAVSLTDPATGTEQDSAATSFGSGDSASGSGTAAVTPTHDQSDNSTHTATATDTSHSGNTDNSTHDATSTGASDADAGSNDAGPLFAHDAAPETHVDDALAAHEAQPTHEVAVH</sequence>
<feature type="compositionally biased region" description="Low complexity" evidence="1">
    <location>
        <begin position="259"/>
        <end position="273"/>
    </location>
</feature>
<feature type="region of interest" description="Disordered" evidence="1">
    <location>
        <begin position="85"/>
        <end position="109"/>
    </location>
</feature>
<gene>
    <name evidence="2" type="ORF">LQ327_23605</name>
</gene>
<dbReference type="Proteomes" id="UP001199469">
    <property type="component" value="Unassembled WGS sequence"/>
</dbReference>
<feature type="region of interest" description="Disordered" evidence="1">
    <location>
        <begin position="211"/>
        <end position="306"/>
    </location>
</feature>
<proteinExistence type="predicted"/>
<dbReference type="InterPro" id="IPR049709">
    <property type="entry name" value="IniB-like_N"/>
</dbReference>
<feature type="compositionally biased region" description="Low complexity" evidence="1">
    <location>
        <begin position="281"/>
        <end position="299"/>
    </location>
</feature>
<name>A0ABS8PDK9_9PSEU</name>
<dbReference type="EMBL" id="JAJNDB010000005">
    <property type="protein sequence ID" value="MCD2196365.1"/>
    <property type="molecule type" value="Genomic_DNA"/>
</dbReference>
<keyword evidence="3" id="KW-1185">Reference proteome</keyword>
<comment type="caution">
    <text evidence="2">The sequence shown here is derived from an EMBL/GenBank/DDBJ whole genome shotgun (WGS) entry which is preliminary data.</text>
</comment>
<evidence type="ECO:0000313" key="3">
    <source>
        <dbReference type="Proteomes" id="UP001199469"/>
    </source>
</evidence>